<dbReference type="Proteomes" id="UP000634136">
    <property type="component" value="Unassembled WGS sequence"/>
</dbReference>
<gene>
    <name evidence="2" type="ORF">G2W53_005943</name>
</gene>
<dbReference type="EMBL" id="JAAIUW010000003">
    <property type="protein sequence ID" value="KAF7837461.1"/>
    <property type="molecule type" value="Genomic_DNA"/>
</dbReference>
<keyword evidence="3" id="KW-1185">Reference proteome</keyword>
<comment type="caution">
    <text evidence="2">The sequence shown here is derived from an EMBL/GenBank/DDBJ whole genome shotgun (WGS) entry which is preliminary data.</text>
</comment>
<evidence type="ECO:0000313" key="2">
    <source>
        <dbReference type="EMBL" id="KAF7837461.1"/>
    </source>
</evidence>
<name>A0A835CBU0_9FABA</name>
<organism evidence="2 3">
    <name type="scientific">Senna tora</name>
    <dbReference type="NCBI Taxonomy" id="362788"/>
    <lineage>
        <taxon>Eukaryota</taxon>
        <taxon>Viridiplantae</taxon>
        <taxon>Streptophyta</taxon>
        <taxon>Embryophyta</taxon>
        <taxon>Tracheophyta</taxon>
        <taxon>Spermatophyta</taxon>
        <taxon>Magnoliopsida</taxon>
        <taxon>eudicotyledons</taxon>
        <taxon>Gunneridae</taxon>
        <taxon>Pentapetalae</taxon>
        <taxon>rosids</taxon>
        <taxon>fabids</taxon>
        <taxon>Fabales</taxon>
        <taxon>Fabaceae</taxon>
        <taxon>Caesalpinioideae</taxon>
        <taxon>Cassia clade</taxon>
        <taxon>Senna</taxon>
    </lineage>
</organism>
<reference evidence="2" key="1">
    <citation type="submission" date="2020-09" db="EMBL/GenBank/DDBJ databases">
        <title>Genome-Enabled Discovery of Anthraquinone Biosynthesis in Senna tora.</title>
        <authorList>
            <person name="Kang S.-H."/>
            <person name="Pandey R.P."/>
            <person name="Lee C.-M."/>
            <person name="Sim J.-S."/>
            <person name="Jeong J.-T."/>
            <person name="Choi B.-S."/>
            <person name="Jung M."/>
            <person name="Ginzburg D."/>
            <person name="Zhao K."/>
            <person name="Won S.Y."/>
            <person name="Oh T.-J."/>
            <person name="Yu Y."/>
            <person name="Kim N.-H."/>
            <person name="Lee O.R."/>
            <person name="Lee T.-H."/>
            <person name="Bashyal P."/>
            <person name="Kim T.-S."/>
            <person name="Lee W.-H."/>
            <person name="Kawkins C."/>
            <person name="Kim C.-K."/>
            <person name="Kim J.S."/>
            <person name="Ahn B.O."/>
            <person name="Rhee S.Y."/>
            <person name="Sohng J.K."/>
        </authorList>
    </citation>
    <scope>NUCLEOTIDE SEQUENCE</scope>
    <source>
        <tissue evidence="2">Leaf</tissue>
    </source>
</reference>
<dbReference type="AlphaFoldDB" id="A0A835CBU0"/>
<proteinExistence type="predicted"/>
<evidence type="ECO:0000256" key="1">
    <source>
        <dbReference type="SAM" id="MobiDB-lite"/>
    </source>
</evidence>
<sequence>MAKPRERNGMRARRDFRCRRHDEED</sequence>
<feature type="region of interest" description="Disordered" evidence="1">
    <location>
        <begin position="1"/>
        <end position="25"/>
    </location>
</feature>
<evidence type="ECO:0000313" key="3">
    <source>
        <dbReference type="Proteomes" id="UP000634136"/>
    </source>
</evidence>
<protein>
    <submittedName>
        <fullName evidence="2">Uncharacterized protein</fullName>
    </submittedName>
</protein>
<accession>A0A835CBU0</accession>